<organism evidence="7 8">
    <name type="scientific">Blomia tropicalis</name>
    <name type="common">Mite</name>
    <dbReference type="NCBI Taxonomy" id="40697"/>
    <lineage>
        <taxon>Eukaryota</taxon>
        <taxon>Metazoa</taxon>
        <taxon>Ecdysozoa</taxon>
        <taxon>Arthropoda</taxon>
        <taxon>Chelicerata</taxon>
        <taxon>Arachnida</taxon>
        <taxon>Acari</taxon>
        <taxon>Acariformes</taxon>
        <taxon>Sarcoptiformes</taxon>
        <taxon>Astigmata</taxon>
        <taxon>Glycyphagoidea</taxon>
        <taxon>Echimyopodidae</taxon>
        <taxon>Blomia</taxon>
    </lineage>
</organism>
<dbReference type="CDD" id="cd04193">
    <property type="entry name" value="UDPGlcNAc_PPase"/>
    <property type="match status" value="1"/>
</dbReference>
<dbReference type="EMBL" id="JAPWDV010000001">
    <property type="protein sequence ID" value="KAJ6225315.1"/>
    <property type="molecule type" value="Genomic_DNA"/>
</dbReference>
<dbReference type="Gene3D" id="3.90.550.10">
    <property type="entry name" value="Spore Coat Polysaccharide Biosynthesis Protein SpsA, Chain A"/>
    <property type="match status" value="1"/>
</dbReference>
<dbReference type="PANTHER" id="PTHR11952">
    <property type="entry name" value="UDP- GLUCOSE PYROPHOSPHORYLASE"/>
    <property type="match status" value="1"/>
</dbReference>
<dbReference type="Gene3D" id="2.10.10.100">
    <property type="match status" value="1"/>
</dbReference>
<comment type="similarity">
    <text evidence="2">Belongs to the UDPGP type 1 family.</text>
</comment>
<dbReference type="AlphaFoldDB" id="A0A9Q0MG20"/>
<dbReference type="PANTHER" id="PTHR11952:SF2">
    <property type="entry name" value="LD24639P"/>
    <property type="match status" value="1"/>
</dbReference>
<keyword evidence="4" id="KW-0808">Transferase</keyword>
<name>A0A9Q0MG20_BLOTA</name>
<dbReference type="GO" id="GO:0006048">
    <property type="term" value="P:UDP-N-acetylglucosamine biosynthetic process"/>
    <property type="evidence" value="ECO:0007669"/>
    <property type="project" value="TreeGrafter"/>
</dbReference>
<dbReference type="Pfam" id="PF01704">
    <property type="entry name" value="UDPGP"/>
    <property type="match status" value="1"/>
</dbReference>
<dbReference type="InterPro" id="IPR029044">
    <property type="entry name" value="Nucleotide-diphossugar_trans"/>
</dbReference>
<evidence type="ECO:0000256" key="2">
    <source>
        <dbReference type="ARBA" id="ARBA00010401"/>
    </source>
</evidence>
<keyword evidence="8" id="KW-1185">Reference proteome</keyword>
<evidence type="ECO:0000256" key="6">
    <source>
        <dbReference type="ARBA" id="ARBA00048493"/>
    </source>
</evidence>
<protein>
    <recommendedName>
        <fullName evidence="3">UDP-N-acetylglucosamine diphosphorylase</fullName>
        <ecNumber evidence="3">2.7.7.23</ecNumber>
    </recommendedName>
</protein>
<gene>
    <name evidence="7" type="ORF">RDWZM_003860</name>
</gene>
<evidence type="ECO:0000313" key="8">
    <source>
        <dbReference type="Proteomes" id="UP001142055"/>
    </source>
</evidence>
<reference evidence="7" key="1">
    <citation type="submission" date="2022-12" db="EMBL/GenBank/DDBJ databases">
        <title>Genome assemblies of Blomia tropicalis.</title>
        <authorList>
            <person name="Cui Y."/>
        </authorList>
    </citation>
    <scope>NUCLEOTIDE SEQUENCE</scope>
    <source>
        <tissue evidence="7">Adult mites</tissue>
    </source>
</reference>
<dbReference type="SUPFAM" id="SSF53448">
    <property type="entry name" value="Nucleotide-diphospho-sugar transferases"/>
    <property type="match status" value="1"/>
</dbReference>
<dbReference type="EC" id="2.7.7.23" evidence="3"/>
<accession>A0A9Q0MG20</accession>
<evidence type="ECO:0000256" key="4">
    <source>
        <dbReference type="ARBA" id="ARBA00022679"/>
    </source>
</evidence>
<dbReference type="InterPro" id="IPR002618">
    <property type="entry name" value="UDPGP_fam"/>
</dbReference>
<evidence type="ECO:0000256" key="5">
    <source>
        <dbReference type="ARBA" id="ARBA00022695"/>
    </source>
</evidence>
<evidence type="ECO:0000313" key="7">
    <source>
        <dbReference type="EMBL" id="KAJ6225315.1"/>
    </source>
</evidence>
<dbReference type="GO" id="GO:0003977">
    <property type="term" value="F:UDP-N-acetylglucosamine diphosphorylase activity"/>
    <property type="evidence" value="ECO:0007669"/>
    <property type="project" value="UniProtKB-EC"/>
</dbReference>
<keyword evidence="5" id="KW-0548">Nucleotidyltransferase</keyword>
<comment type="caution">
    <text evidence="7">The sequence shown here is derived from an EMBL/GenBank/DDBJ whole genome shotgun (WGS) entry which is preliminary data.</text>
</comment>
<sequence>MKKTYRIEYSNRDYITLEKMIEKDHIRNELAKFGQEHLLNFYDDLTEDQQCSLLKDIQRLNLAEVCGSFDRTQSQNGSLHETIDDLLEPLSSDIHQSLARTSADQLKRFRDIGLSRIADGKVAALLLAGGQGTRLGSANPKGMYDVGLPSHKTLFQLQAERILKLEEMAMNATGKSANIVWYIMTSGQTVEPTVEFFKDNQYFGLKSNNVIIFEQSTFPCFTFDGKIILDSKHQLARAPDGNGGLYKALRSQGIMDDMKQRGIEDIHVYCVDNILVKVADPIFIGYCISKDAECAAKVVEKVLPNEAVGIICKVNGKFKVVEYSEVSHQTAQKRNSDGRLQFNAGNICNHYFTLDFLTNVIRENELIHHVAKKKIPYIDGNGQRIKPDKPNGIKLEKFVFDVFEFATKFAVWEVLREDEFSPLKNSDESEKDNPTTARLSLFNRNQRYVLNAGGTFIDENGVQVALIPSPALADVTRGGPDTNNNHVENQVVCEISPLTSYDGENLEQLVKGKTFQSPLCL</sequence>
<dbReference type="Proteomes" id="UP001142055">
    <property type="component" value="Chromosome 1"/>
</dbReference>
<evidence type="ECO:0000256" key="1">
    <source>
        <dbReference type="ARBA" id="ARBA00005208"/>
    </source>
</evidence>
<dbReference type="OMA" id="YFQVDNP"/>
<dbReference type="InterPro" id="IPR039741">
    <property type="entry name" value="UDP-sugar_pyrophosphorylase"/>
</dbReference>
<evidence type="ECO:0000256" key="3">
    <source>
        <dbReference type="ARBA" id="ARBA00012457"/>
    </source>
</evidence>
<proteinExistence type="inferred from homology"/>
<comment type="pathway">
    <text evidence="1">Nucleotide-sugar biosynthesis; UDP-N-acetyl-alpha-D-glucosamine biosynthesis; UDP-N-acetyl-alpha-D-glucosamine from N-acetyl-alpha-D-glucosamine 1-phosphate: step 1/1.</text>
</comment>
<comment type="catalytic activity">
    <reaction evidence="6">
        <text>N-acetyl-alpha-D-glucosamine 1-phosphate + UTP + H(+) = UDP-N-acetyl-alpha-D-glucosamine + diphosphate</text>
        <dbReference type="Rhea" id="RHEA:13509"/>
        <dbReference type="ChEBI" id="CHEBI:15378"/>
        <dbReference type="ChEBI" id="CHEBI:33019"/>
        <dbReference type="ChEBI" id="CHEBI:46398"/>
        <dbReference type="ChEBI" id="CHEBI:57705"/>
        <dbReference type="ChEBI" id="CHEBI:57776"/>
        <dbReference type="EC" id="2.7.7.23"/>
    </reaction>
</comment>